<comment type="caution">
    <text evidence="5">The sequence shown here is derived from an EMBL/GenBank/DDBJ whole genome shotgun (WGS) entry which is preliminary data.</text>
</comment>
<dbReference type="InterPro" id="IPR003775">
    <property type="entry name" value="Flagellar_assembly_factor_FliW"/>
</dbReference>
<keyword evidence="6" id="KW-1185">Reference proteome</keyword>
<dbReference type="Gene3D" id="2.30.290.10">
    <property type="entry name" value="BH3618-like"/>
    <property type="match status" value="1"/>
</dbReference>
<reference evidence="5" key="1">
    <citation type="submission" date="2022-08" db="EMBL/GenBank/DDBJ databases">
        <title>Draft genome sequencing of Roseisolibacter agri AW1220.</title>
        <authorList>
            <person name="Tobiishi Y."/>
            <person name="Tonouchi A."/>
        </authorList>
    </citation>
    <scope>NUCLEOTIDE SEQUENCE</scope>
    <source>
        <strain evidence="5">AW1220</strain>
    </source>
</reference>
<comment type="subcellular location">
    <subcellularLocation>
        <location evidence="4">Cytoplasm</location>
    </subcellularLocation>
</comment>
<comment type="subunit">
    <text evidence="4">Interacts with translational regulator CsrA and flagellin(s).</text>
</comment>
<dbReference type="Pfam" id="PF02623">
    <property type="entry name" value="FliW"/>
    <property type="match status" value="1"/>
</dbReference>
<keyword evidence="5" id="KW-0966">Cell projection</keyword>
<gene>
    <name evidence="4 5" type="primary">fliW</name>
    <name evidence="5" type="ORF">rosag_18590</name>
</gene>
<keyword evidence="3 4" id="KW-0810">Translation regulation</keyword>
<dbReference type="HAMAP" id="MF_01185">
    <property type="entry name" value="FliW"/>
    <property type="match status" value="1"/>
</dbReference>
<evidence type="ECO:0000256" key="1">
    <source>
        <dbReference type="ARBA" id="ARBA00022490"/>
    </source>
</evidence>
<evidence type="ECO:0000256" key="4">
    <source>
        <dbReference type="HAMAP-Rule" id="MF_01185"/>
    </source>
</evidence>
<dbReference type="InterPro" id="IPR024046">
    <property type="entry name" value="Flagellar_assmbl_FliW_dom_sf"/>
</dbReference>
<organism evidence="5 6">
    <name type="scientific">Roseisolibacter agri</name>
    <dbReference type="NCBI Taxonomy" id="2014610"/>
    <lineage>
        <taxon>Bacteria</taxon>
        <taxon>Pseudomonadati</taxon>
        <taxon>Gemmatimonadota</taxon>
        <taxon>Gemmatimonadia</taxon>
        <taxon>Gemmatimonadales</taxon>
        <taxon>Gemmatimonadaceae</taxon>
        <taxon>Roseisolibacter</taxon>
    </lineage>
</organism>
<keyword evidence="5" id="KW-0282">Flagellum</keyword>
<evidence type="ECO:0000313" key="6">
    <source>
        <dbReference type="Proteomes" id="UP001161325"/>
    </source>
</evidence>
<evidence type="ECO:0000256" key="2">
    <source>
        <dbReference type="ARBA" id="ARBA00022795"/>
    </source>
</evidence>
<keyword evidence="1 4" id="KW-0963">Cytoplasm</keyword>
<keyword evidence="4" id="KW-0143">Chaperone</keyword>
<dbReference type="PANTHER" id="PTHR39190">
    <property type="entry name" value="FLAGELLAR ASSEMBLY FACTOR FLIW"/>
    <property type="match status" value="1"/>
</dbReference>
<dbReference type="PANTHER" id="PTHR39190:SF1">
    <property type="entry name" value="FLAGELLAR ASSEMBLY FACTOR FLIW"/>
    <property type="match status" value="1"/>
</dbReference>
<keyword evidence="2 4" id="KW-1005">Bacterial flagellum biogenesis</keyword>
<dbReference type="GO" id="GO:0044780">
    <property type="term" value="P:bacterial-type flagellum assembly"/>
    <property type="evidence" value="ECO:0007669"/>
    <property type="project" value="UniProtKB-UniRule"/>
</dbReference>
<dbReference type="RefSeq" id="WP_284349802.1">
    <property type="nucleotide sequence ID" value="NZ_BRXS01000003.1"/>
</dbReference>
<protein>
    <recommendedName>
        <fullName evidence="4">Flagellar assembly factor FliW</fullName>
    </recommendedName>
</protein>
<proteinExistence type="inferred from homology"/>
<dbReference type="SUPFAM" id="SSF141457">
    <property type="entry name" value="BH3618-like"/>
    <property type="match status" value="1"/>
</dbReference>
<dbReference type="GO" id="GO:0006417">
    <property type="term" value="P:regulation of translation"/>
    <property type="evidence" value="ECO:0007669"/>
    <property type="project" value="UniProtKB-KW"/>
</dbReference>
<evidence type="ECO:0000313" key="5">
    <source>
        <dbReference type="EMBL" id="GLC25346.1"/>
    </source>
</evidence>
<comment type="similarity">
    <text evidence="4">Belongs to the FliW family.</text>
</comment>
<accession>A0AA37V6H8</accession>
<keyword evidence="5" id="KW-0969">Cilium</keyword>
<dbReference type="GO" id="GO:0005737">
    <property type="term" value="C:cytoplasm"/>
    <property type="evidence" value="ECO:0007669"/>
    <property type="project" value="UniProtKB-SubCell"/>
</dbReference>
<comment type="function">
    <text evidence="4">Acts as an anti-CsrA protein, binds CsrA and prevents it from repressing translation of its target genes, one of which is flagellin. Binds to flagellin and participates in the assembly of the flagellum.</text>
</comment>
<sequence length="156" mass="16606">MTTLTASDPTMDAVESPIASDLLGPLQVPSAALLTFPAGLLGFPEARRWALIPSGRDGLAWLQSADASDLIFLLADPFHWFPGYEIDVPNMSATPGEVVTPESIAVFAIVTLPGGGNDRASANLRAPVLLDVASRTGRQMVLADDRYQVQTPFDLE</sequence>
<dbReference type="EMBL" id="BRXS01000003">
    <property type="protein sequence ID" value="GLC25346.1"/>
    <property type="molecule type" value="Genomic_DNA"/>
</dbReference>
<name>A0AA37V6H8_9BACT</name>
<evidence type="ECO:0000256" key="3">
    <source>
        <dbReference type="ARBA" id="ARBA00022845"/>
    </source>
</evidence>
<dbReference type="Proteomes" id="UP001161325">
    <property type="component" value="Unassembled WGS sequence"/>
</dbReference>
<dbReference type="AlphaFoldDB" id="A0AA37V6H8"/>